<evidence type="ECO:0000313" key="2">
    <source>
        <dbReference type="Proteomes" id="UP001056120"/>
    </source>
</evidence>
<name>A0ACB9JZV4_9ASTR</name>
<accession>A0ACB9JZV4</accession>
<comment type="caution">
    <text evidence="1">The sequence shown here is derived from an EMBL/GenBank/DDBJ whole genome shotgun (WGS) entry which is preliminary data.</text>
</comment>
<keyword evidence="2" id="KW-1185">Reference proteome</keyword>
<evidence type="ECO:0000313" key="1">
    <source>
        <dbReference type="EMBL" id="KAI3825498.1"/>
    </source>
</evidence>
<gene>
    <name evidence="1" type="ORF">L1987_06988</name>
</gene>
<dbReference type="EMBL" id="CM042019">
    <property type="protein sequence ID" value="KAI3825498.1"/>
    <property type="molecule type" value="Genomic_DNA"/>
</dbReference>
<reference evidence="1 2" key="2">
    <citation type="journal article" date="2022" name="Mol. Ecol. Resour.">
        <title>The genomes of chicory, endive, great burdock and yacon provide insights into Asteraceae paleo-polyploidization history and plant inulin production.</title>
        <authorList>
            <person name="Fan W."/>
            <person name="Wang S."/>
            <person name="Wang H."/>
            <person name="Wang A."/>
            <person name="Jiang F."/>
            <person name="Liu H."/>
            <person name="Zhao H."/>
            <person name="Xu D."/>
            <person name="Zhang Y."/>
        </authorList>
    </citation>
    <scope>NUCLEOTIDE SEQUENCE [LARGE SCALE GENOMIC DNA]</scope>
    <source>
        <strain evidence="2">cv. Yunnan</strain>
        <tissue evidence="1">Leaves</tissue>
    </source>
</reference>
<reference evidence="2" key="1">
    <citation type="journal article" date="2022" name="Mol. Ecol. Resour.">
        <title>The genomes of chicory, endive, great burdock and yacon provide insights into Asteraceae palaeo-polyploidization history and plant inulin production.</title>
        <authorList>
            <person name="Fan W."/>
            <person name="Wang S."/>
            <person name="Wang H."/>
            <person name="Wang A."/>
            <person name="Jiang F."/>
            <person name="Liu H."/>
            <person name="Zhao H."/>
            <person name="Xu D."/>
            <person name="Zhang Y."/>
        </authorList>
    </citation>
    <scope>NUCLEOTIDE SEQUENCE [LARGE SCALE GENOMIC DNA]</scope>
    <source>
        <strain evidence="2">cv. Yunnan</strain>
    </source>
</reference>
<organism evidence="1 2">
    <name type="scientific">Smallanthus sonchifolius</name>
    <dbReference type="NCBI Taxonomy" id="185202"/>
    <lineage>
        <taxon>Eukaryota</taxon>
        <taxon>Viridiplantae</taxon>
        <taxon>Streptophyta</taxon>
        <taxon>Embryophyta</taxon>
        <taxon>Tracheophyta</taxon>
        <taxon>Spermatophyta</taxon>
        <taxon>Magnoliopsida</taxon>
        <taxon>eudicotyledons</taxon>
        <taxon>Gunneridae</taxon>
        <taxon>Pentapetalae</taxon>
        <taxon>asterids</taxon>
        <taxon>campanulids</taxon>
        <taxon>Asterales</taxon>
        <taxon>Asteraceae</taxon>
        <taxon>Asteroideae</taxon>
        <taxon>Heliantheae alliance</taxon>
        <taxon>Millerieae</taxon>
        <taxon>Smallanthus</taxon>
    </lineage>
</organism>
<dbReference type="Proteomes" id="UP001056120">
    <property type="component" value="Linkage Group LG02"/>
</dbReference>
<protein>
    <submittedName>
        <fullName evidence="1">Uncharacterized protein</fullName>
    </submittedName>
</protein>
<sequence>MGYEGEFRHTTIQKFMLSCNWRYLCHIVLHFLSSRKSELPNIPELDDVLDLVHLNAKVFINMRKNHSKSTFSCNEIMLFDNMLGFTYGASSSSSSSSSESDGDNDNDGDGGDDEHDNNVVAIGEDEFIFYQEDLRTTQGSSPPLTPNAALHRVVEGLTTLVTSLSTIVADQAKEIIRLEQKNKKLKYAESSSKPKSFKRLVKGPSRNDKGKAIMIEQDDEPSIKNKLSKEFKEELSRKAIEDILSQDYYDEVDDQMKRKNPSVITSEAKKSTPEVIKSTQETEKDATQEIDETAKKVLKSTFEVSKETQMTVPEVPTKIPKNYSFKEEINSKMSVNMVEDCVKEIKSKMSSEELEKDKLVFYLKANNYKNKQLKNMKIEKLKALVEQMKKDKAESSEKIVQPEIVIQQERELEISKNDTQALIDHSKNLELMDEKLLKLREINKEIDKKRKIDVSSGGYRSQSAVLAENIKELDAAKRLSIPHVNVEDISKEIYSTTSTEGSKKVSTKDKASWFKNKPKSSERIIENSDIGIENFSRETLKEKIFSRDLALERGIPEPLRAYEVAQLKCLVYEDILHLNL</sequence>
<proteinExistence type="predicted"/>